<feature type="compositionally biased region" description="Polar residues" evidence="1">
    <location>
        <begin position="211"/>
        <end position="226"/>
    </location>
</feature>
<feature type="compositionally biased region" description="Acidic residues" evidence="1">
    <location>
        <begin position="198"/>
        <end position="210"/>
    </location>
</feature>
<sequence length="261" mass="29062">MPQNRHLTRGSHMAVQGGLQQPIKHHIQCQCLEDLVSYSMLGKSSTEGWDLTFKWLQDNPSLVQLAWKLCTARNWNLLYECLMSAKAVSTVLEHFDEDPSFALQVTPLSDGPDTSDTIDHPESTDFDQDDDTSLPTTHLAQVHLDPRYTSPAMAMKPAVRPKKFKINNNLFALDESGHSYQIISLFDEEELTNKDAEGETDPEDADESETEVGQNGARSGDLSTHKNFTRGPQGLDKVIFRLRHGGPRGPFKGTLAIFPAA</sequence>
<dbReference type="OrthoDB" id="3257623at2759"/>
<feature type="region of interest" description="Disordered" evidence="1">
    <location>
        <begin position="188"/>
        <end position="232"/>
    </location>
</feature>
<dbReference type="Proteomes" id="UP000886523">
    <property type="component" value="Unassembled WGS sequence"/>
</dbReference>
<name>A0A9P6DRG0_9AGAM</name>
<dbReference type="AlphaFoldDB" id="A0A9P6DRG0"/>
<comment type="caution">
    <text evidence="2">The sequence shown here is derived from an EMBL/GenBank/DDBJ whole genome shotgun (WGS) entry which is preliminary data.</text>
</comment>
<proteinExistence type="predicted"/>
<accession>A0A9P6DRG0</accession>
<dbReference type="EMBL" id="MU129077">
    <property type="protein sequence ID" value="KAF9507550.1"/>
    <property type="molecule type" value="Genomic_DNA"/>
</dbReference>
<protein>
    <submittedName>
        <fullName evidence="2">Uncharacterized protein</fullName>
    </submittedName>
</protein>
<evidence type="ECO:0000256" key="1">
    <source>
        <dbReference type="SAM" id="MobiDB-lite"/>
    </source>
</evidence>
<feature type="region of interest" description="Disordered" evidence="1">
    <location>
        <begin position="105"/>
        <end position="134"/>
    </location>
</feature>
<keyword evidence="3" id="KW-1185">Reference proteome</keyword>
<gene>
    <name evidence="2" type="ORF">BS47DRAFT_1366550</name>
</gene>
<organism evidence="2 3">
    <name type="scientific">Hydnum rufescens UP504</name>
    <dbReference type="NCBI Taxonomy" id="1448309"/>
    <lineage>
        <taxon>Eukaryota</taxon>
        <taxon>Fungi</taxon>
        <taxon>Dikarya</taxon>
        <taxon>Basidiomycota</taxon>
        <taxon>Agaricomycotina</taxon>
        <taxon>Agaricomycetes</taxon>
        <taxon>Cantharellales</taxon>
        <taxon>Hydnaceae</taxon>
        <taxon>Hydnum</taxon>
    </lineage>
</organism>
<evidence type="ECO:0000313" key="2">
    <source>
        <dbReference type="EMBL" id="KAF9507550.1"/>
    </source>
</evidence>
<reference evidence="2" key="1">
    <citation type="journal article" date="2020" name="Nat. Commun.">
        <title>Large-scale genome sequencing of mycorrhizal fungi provides insights into the early evolution of symbiotic traits.</title>
        <authorList>
            <person name="Miyauchi S."/>
            <person name="Kiss E."/>
            <person name="Kuo A."/>
            <person name="Drula E."/>
            <person name="Kohler A."/>
            <person name="Sanchez-Garcia M."/>
            <person name="Morin E."/>
            <person name="Andreopoulos B."/>
            <person name="Barry K.W."/>
            <person name="Bonito G."/>
            <person name="Buee M."/>
            <person name="Carver A."/>
            <person name="Chen C."/>
            <person name="Cichocki N."/>
            <person name="Clum A."/>
            <person name="Culley D."/>
            <person name="Crous P.W."/>
            <person name="Fauchery L."/>
            <person name="Girlanda M."/>
            <person name="Hayes R.D."/>
            <person name="Keri Z."/>
            <person name="LaButti K."/>
            <person name="Lipzen A."/>
            <person name="Lombard V."/>
            <person name="Magnuson J."/>
            <person name="Maillard F."/>
            <person name="Murat C."/>
            <person name="Nolan M."/>
            <person name="Ohm R.A."/>
            <person name="Pangilinan J."/>
            <person name="Pereira M.F."/>
            <person name="Perotto S."/>
            <person name="Peter M."/>
            <person name="Pfister S."/>
            <person name="Riley R."/>
            <person name="Sitrit Y."/>
            <person name="Stielow J.B."/>
            <person name="Szollosi G."/>
            <person name="Zifcakova L."/>
            <person name="Stursova M."/>
            <person name="Spatafora J.W."/>
            <person name="Tedersoo L."/>
            <person name="Vaario L.M."/>
            <person name="Yamada A."/>
            <person name="Yan M."/>
            <person name="Wang P."/>
            <person name="Xu J."/>
            <person name="Bruns T."/>
            <person name="Baldrian P."/>
            <person name="Vilgalys R."/>
            <person name="Dunand C."/>
            <person name="Henrissat B."/>
            <person name="Grigoriev I.V."/>
            <person name="Hibbett D."/>
            <person name="Nagy L.G."/>
            <person name="Martin F.M."/>
        </authorList>
    </citation>
    <scope>NUCLEOTIDE SEQUENCE</scope>
    <source>
        <strain evidence="2">UP504</strain>
    </source>
</reference>
<evidence type="ECO:0000313" key="3">
    <source>
        <dbReference type="Proteomes" id="UP000886523"/>
    </source>
</evidence>